<feature type="transmembrane region" description="Helical" evidence="2">
    <location>
        <begin position="259"/>
        <end position="277"/>
    </location>
</feature>
<feature type="transmembrane region" description="Helical" evidence="2">
    <location>
        <begin position="494"/>
        <end position="514"/>
    </location>
</feature>
<evidence type="ECO:0000256" key="1">
    <source>
        <dbReference type="SAM" id="MobiDB-lite"/>
    </source>
</evidence>
<dbReference type="InterPro" id="IPR007251">
    <property type="entry name" value="Iron_permease_Fet4"/>
</dbReference>
<dbReference type="GO" id="GO:0055085">
    <property type="term" value="P:transmembrane transport"/>
    <property type="evidence" value="ECO:0007669"/>
    <property type="project" value="InterPro"/>
</dbReference>
<dbReference type="Pfam" id="PF04120">
    <property type="entry name" value="Iron_permease"/>
    <property type="match status" value="2"/>
</dbReference>
<feature type="transmembrane region" description="Helical" evidence="2">
    <location>
        <begin position="368"/>
        <end position="387"/>
    </location>
</feature>
<evidence type="ECO:0000313" key="3">
    <source>
        <dbReference type="Proteomes" id="UP000504637"/>
    </source>
</evidence>
<feature type="region of interest" description="Disordered" evidence="1">
    <location>
        <begin position="31"/>
        <end position="66"/>
    </location>
</feature>
<accession>A0A6J3MAT6</accession>
<dbReference type="Proteomes" id="UP000504637">
    <property type="component" value="Unplaced"/>
</dbReference>
<sequence>MGRFIAILAAPGAKGDIQDAAPTEPTLLKTASTPALETVPSDSKTASMWTHESAGEEKASPATGERQAVLTTTSTARPNRLDRALNALVAASGSQPVFLLIIFGLLLWAFLGIPYGHEQDWQVGISDAQALISYFFDSLLMRQLLNGYDRQIRVTAALRSRGLSVRRMLRDLQAAVWKGDVRYIEEGTAVAGHEVSHGEVGSTKAGYATELPAEGWLGRLSTVISKILGHLITVCGFWVCIFIWLGFGPYCGWSNEWQLYINSATSALMVLIFAFLANIRERHDAHTAGCVEQIFTVDAEVERRLRTLTRDTTPNPTVVVPAPKVGRLQRAIFYYADVVGTLVGIALLIVVVTIWLAIGPALQFNSNWWLIIGTYAGLIGLNDSFVLRNVQAKFIDYENDAFESLRLDDMETVLPTFDDQTKEIGRMLDAEVLPDQTPAAPPGQDSLTNRLSAKMGVVCAHEYTVLVGFLSIIGLLVGASAMGWSETGQLLCNIPPSIIESFFMMILLTGHNLADAQRRDDLHQIYQRRLRLLEGVKRMDLRC</sequence>
<reference evidence="4" key="2">
    <citation type="submission" date="2020-04" db="EMBL/GenBank/DDBJ databases">
        <authorList>
            <consortium name="NCBI Genome Project"/>
        </authorList>
    </citation>
    <scope>NUCLEOTIDE SEQUENCE</scope>
    <source>
        <strain evidence="4">CBS 342.82</strain>
    </source>
</reference>
<dbReference type="RefSeq" id="XP_033461780.1">
    <property type="nucleotide sequence ID" value="XM_033604586.1"/>
</dbReference>
<dbReference type="AlphaFoldDB" id="A0A6J3MAT6"/>
<name>A0A6J3MAT6_9PEZI</name>
<dbReference type="OrthoDB" id="2224262at2759"/>
<organism evidence="4">
    <name type="scientific">Dissoconium aciculare CBS 342.82</name>
    <dbReference type="NCBI Taxonomy" id="1314786"/>
    <lineage>
        <taxon>Eukaryota</taxon>
        <taxon>Fungi</taxon>
        <taxon>Dikarya</taxon>
        <taxon>Ascomycota</taxon>
        <taxon>Pezizomycotina</taxon>
        <taxon>Dothideomycetes</taxon>
        <taxon>Dothideomycetidae</taxon>
        <taxon>Mycosphaerellales</taxon>
        <taxon>Dissoconiaceae</taxon>
        <taxon>Dissoconium</taxon>
    </lineage>
</organism>
<feature type="transmembrane region" description="Helical" evidence="2">
    <location>
        <begin position="97"/>
        <end position="115"/>
    </location>
</feature>
<feature type="compositionally biased region" description="Polar residues" evidence="1">
    <location>
        <begin position="31"/>
        <end position="50"/>
    </location>
</feature>
<feature type="transmembrane region" description="Helical" evidence="2">
    <location>
        <begin position="332"/>
        <end position="356"/>
    </location>
</feature>
<reference evidence="4" key="3">
    <citation type="submission" date="2025-08" db="UniProtKB">
        <authorList>
            <consortium name="RefSeq"/>
        </authorList>
    </citation>
    <scope>IDENTIFICATION</scope>
    <source>
        <strain evidence="4">CBS 342.82</strain>
    </source>
</reference>
<evidence type="ECO:0000256" key="2">
    <source>
        <dbReference type="SAM" id="Phobius"/>
    </source>
</evidence>
<feature type="transmembrane region" description="Helical" evidence="2">
    <location>
        <begin position="227"/>
        <end position="247"/>
    </location>
</feature>
<reference evidence="4" key="1">
    <citation type="submission" date="2020-01" db="EMBL/GenBank/DDBJ databases">
        <authorList>
            <consortium name="DOE Joint Genome Institute"/>
            <person name="Haridas S."/>
            <person name="Albert R."/>
            <person name="Binder M."/>
            <person name="Bloem J."/>
            <person name="Labutti K."/>
            <person name="Salamov A."/>
            <person name="Andreopoulos B."/>
            <person name="Baker S.E."/>
            <person name="Barry K."/>
            <person name="Bills G."/>
            <person name="Bluhm B.H."/>
            <person name="Cannon C."/>
            <person name="Castanera R."/>
            <person name="Culley D.E."/>
            <person name="Daum C."/>
            <person name="Ezra D."/>
            <person name="Gonzalez J.B."/>
            <person name="Henrissat B."/>
            <person name="Kuo A."/>
            <person name="Liang C."/>
            <person name="Lipzen A."/>
            <person name="Lutzoni F."/>
            <person name="Magnuson J."/>
            <person name="Mondo S."/>
            <person name="Nolan M."/>
            <person name="Ohm R."/>
            <person name="Pangilinan J."/>
            <person name="Park H.-J."/>
            <person name="Ramirez L."/>
            <person name="Alfaro M."/>
            <person name="Sun H."/>
            <person name="Tritt A."/>
            <person name="Yoshinaga Y."/>
            <person name="Zwiers L.-H."/>
            <person name="Turgeon B.G."/>
            <person name="Goodwin S.B."/>
            <person name="Spatafora J.W."/>
            <person name="Crous P.W."/>
            <person name="Grigoriev I.V."/>
        </authorList>
    </citation>
    <scope>NUCLEOTIDE SEQUENCE</scope>
    <source>
        <strain evidence="4">CBS 342.82</strain>
    </source>
</reference>
<dbReference type="GeneID" id="54362386"/>
<feature type="transmembrane region" description="Helical" evidence="2">
    <location>
        <begin position="463"/>
        <end position="482"/>
    </location>
</feature>
<keyword evidence="2" id="KW-1133">Transmembrane helix</keyword>
<keyword evidence="2" id="KW-0472">Membrane</keyword>
<proteinExistence type="predicted"/>
<protein>
    <submittedName>
        <fullName evidence="4">Low affinity iron permease</fullName>
    </submittedName>
</protein>
<keyword evidence="2" id="KW-0812">Transmembrane</keyword>
<gene>
    <name evidence="4" type="ORF">K489DRAFT_379179</name>
</gene>
<evidence type="ECO:0000313" key="4">
    <source>
        <dbReference type="RefSeq" id="XP_033461780.1"/>
    </source>
</evidence>
<keyword evidence="3" id="KW-1185">Reference proteome</keyword>